<feature type="chain" id="PRO_5016076050" description="Transporter" evidence="2">
    <location>
        <begin position="22"/>
        <end position="343"/>
    </location>
</feature>
<dbReference type="InterPro" id="IPR025737">
    <property type="entry name" value="FApF"/>
</dbReference>
<feature type="region of interest" description="Disordered" evidence="1">
    <location>
        <begin position="305"/>
        <end position="343"/>
    </location>
</feature>
<dbReference type="AlphaFoldDB" id="A0A2V4BXQ5"/>
<keyword evidence="4" id="KW-1185">Reference proteome</keyword>
<feature type="compositionally biased region" description="Basic and acidic residues" evidence="1">
    <location>
        <begin position="331"/>
        <end position="343"/>
    </location>
</feature>
<feature type="compositionally biased region" description="Basic residues" evidence="1">
    <location>
        <begin position="305"/>
        <end position="316"/>
    </location>
</feature>
<evidence type="ECO:0000256" key="1">
    <source>
        <dbReference type="SAM" id="MobiDB-lite"/>
    </source>
</evidence>
<evidence type="ECO:0008006" key="5">
    <source>
        <dbReference type="Google" id="ProtNLM"/>
    </source>
</evidence>
<dbReference type="RefSeq" id="WP_110348327.1">
    <property type="nucleotide sequence ID" value="NZ_QJHL01000005.1"/>
</dbReference>
<proteinExistence type="predicted"/>
<dbReference type="Proteomes" id="UP000247681">
    <property type="component" value="Unassembled WGS sequence"/>
</dbReference>
<dbReference type="Pfam" id="PF13557">
    <property type="entry name" value="Phenol_MetA_deg"/>
    <property type="match status" value="1"/>
</dbReference>
<accession>A0A2V4BXQ5</accession>
<evidence type="ECO:0000256" key="2">
    <source>
        <dbReference type="SAM" id="SignalP"/>
    </source>
</evidence>
<protein>
    <recommendedName>
        <fullName evidence="5">Transporter</fullName>
    </recommendedName>
</protein>
<comment type="caution">
    <text evidence="3">The sequence shown here is derived from an EMBL/GenBank/DDBJ whole genome shotgun (WGS) entry which is preliminary data.</text>
</comment>
<evidence type="ECO:0000313" key="4">
    <source>
        <dbReference type="Proteomes" id="UP000247681"/>
    </source>
</evidence>
<feature type="signal peptide" evidence="2">
    <location>
        <begin position="1"/>
        <end position="21"/>
    </location>
</feature>
<reference evidence="3 4" key="1">
    <citation type="submission" date="2018-05" db="EMBL/GenBank/DDBJ databases">
        <title>Flavobacterium sp. strain IMCC34758, incomplete genome.</title>
        <authorList>
            <person name="Joung Y."/>
        </authorList>
    </citation>
    <scope>NUCLEOTIDE SEQUENCE [LARGE SCALE GENOMIC DNA]</scope>
    <source>
        <strain evidence="3 4">IMCC34758</strain>
    </source>
</reference>
<keyword evidence="2" id="KW-0732">Signal</keyword>
<evidence type="ECO:0000313" key="3">
    <source>
        <dbReference type="EMBL" id="PXY43785.1"/>
    </source>
</evidence>
<sequence length="343" mass="39575">MLKIKNFLIACLFLFPQYFFAQHTDVINSNRPGETMSAFSVGKSVIQGEVGFYGINEKHDAQDYEATGFGTDFTLRWGLFHEQLEFIADIQYQNEKFETPAITFRKSNLKQTVLGAKYLIYDPFRRYNKNINIYSYNANKKFSWRQLIPAVSIFAGANFVFKDNPYAYNTNTLNYYSTEFNIAPKLMLITQNHFGDGRWVLVTNLIADYISTDNPGFGYVLTITRGFNSKWSGFLENQGYKSDLYSDAIIRGGAAYLLSRNVQVDASVSKNLKNSPSLLYGGIGFSIRYDDNHKDKLVNYGKARKVKKTKDKKKKDKNAVEEPTEEEIIDYQEKERERKSKYE</sequence>
<name>A0A2V4BXQ5_9FLAO</name>
<dbReference type="OrthoDB" id="1421312at2"/>
<dbReference type="EMBL" id="QJHL01000005">
    <property type="protein sequence ID" value="PXY43785.1"/>
    <property type="molecule type" value="Genomic_DNA"/>
</dbReference>
<organism evidence="3 4">
    <name type="scientific">Flavobacterium hydrophilum</name>
    <dbReference type="NCBI Taxonomy" id="2211445"/>
    <lineage>
        <taxon>Bacteria</taxon>
        <taxon>Pseudomonadati</taxon>
        <taxon>Bacteroidota</taxon>
        <taxon>Flavobacteriia</taxon>
        <taxon>Flavobacteriales</taxon>
        <taxon>Flavobacteriaceae</taxon>
        <taxon>Flavobacterium</taxon>
    </lineage>
</organism>
<gene>
    <name evidence="3" type="ORF">DMB68_19595</name>
</gene>